<dbReference type="PANTHER" id="PTHR22803">
    <property type="entry name" value="MANNOSE, PHOSPHOLIPASE, LECTIN RECEPTOR RELATED"/>
    <property type="match status" value="1"/>
</dbReference>
<proteinExistence type="predicted"/>
<keyword evidence="1" id="KW-1015">Disulfide bond</keyword>
<dbReference type="InterPro" id="IPR016187">
    <property type="entry name" value="CTDL_fold"/>
</dbReference>
<dbReference type="Pfam" id="PF00059">
    <property type="entry name" value="Lectin_C"/>
    <property type="match status" value="1"/>
</dbReference>
<dbReference type="Gene3D" id="3.10.100.10">
    <property type="entry name" value="Mannose-Binding Protein A, subunit A"/>
    <property type="match status" value="1"/>
</dbReference>
<evidence type="ECO:0000259" key="3">
    <source>
        <dbReference type="PROSITE" id="PS50041"/>
    </source>
</evidence>
<dbReference type="InterPro" id="IPR016186">
    <property type="entry name" value="C-type_lectin-like/link_sf"/>
</dbReference>
<sequence>MFYLVYCLLHTLQITGTAEMSTTDDDTNKEVSSCPPGWTQFGSRCFIFFHSPKTWIDAEHTCISAGGNLASIHSADENVFLRNLIVQVTSQHLHTWIGAHDGVQEGKWMWSDGSKFDYQRWSIGEPNNYNIEHCAEMNWGGNYWNDSQCQHGKHFVCAKDL</sequence>
<dbReference type="Proteomes" id="UP000694389">
    <property type="component" value="Unassembled WGS sequence"/>
</dbReference>
<feature type="signal peptide" evidence="2">
    <location>
        <begin position="1"/>
        <end position="17"/>
    </location>
</feature>
<dbReference type="GeneTree" id="ENSGT00940000161814"/>
<dbReference type="PROSITE" id="PS50041">
    <property type="entry name" value="C_TYPE_LECTIN_2"/>
    <property type="match status" value="1"/>
</dbReference>
<reference evidence="4" key="2">
    <citation type="submission" date="2025-09" db="UniProtKB">
        <authorList>
            <consortium name="Ensembl"/>
        </authorList>
    </citation>
    <scope>IDENTIFICATION</scope>
</reference>
<dbReference type="SUPFAM" id="SSF56436">
    <property type="entry name" value="C-type lectin-like"/>
    <property type="match status" value="1"/>
</dbReference>
<dbReference type="InterPro" id="IPR050111">
    <property type="entry name" value="C-type_lectin/snaclec_domain"/>
</dbReference>
<dbReference type="InterPro" id="IPR018378">
    <property type="entry name" value="C-type_lectin_CS"/>
</dbReference>
<reference evidence="4" key="1">
    <citation type="submission" date="2025-08" db="UniProtKB">
        <authorList>
            <consortium name="Ensembl"/>
        </authorList>
    </citation>
    <scope>IDENTIFICATION</scope>
</reference>
<accession>A0A8C4NYT3</accession>
<keyword evidence="5" id="KW-1185">Reference proteome</keyword>
<evidence type="ECO:0000256" key="1">
    <source>
        <dbReference type="ARBA" id="ARBA00023157"/>
    </source>
</evidence>
<dbReference type="PRINTS" id="PR01504">
    <property type="entry name" value="PNCREATITSAP"/>
</dbReference>
<dbReference type="Ensembl" id="ENSDLAT00005060887.2">
    <property type="protein sequence ID" value="ENSDLAP00005057406.2"/>
    <property type="gene ID" value="ENSDLAG00005024337.2"/>
</dbReference>
<dbReference type="PROSITE" id="PS00615">
    <property type="entry name" value="C_TYPE_LECTIN_1"/>
    <property type="match status" value="1"/>
</dbReference>
<feature type="chain" id="PRO_5035836145" description="C-type lectin domain-containing protein" evidence="2">
    <location>
        <begin position="18"/>
        <end position="161"/>
    </location>
</feature>
<dbReference type="AlphaFoldDB" id="A0A8C4NYT3"/>
<evidence type="ECO:0000313" key="4">
    <source>
        <dbReference type="Ensembl" id="ENSDLAP00005057406.2"/>
    </source>
</evidence>
<dbReference type="InterPro" id="IPR001304">
    <property type="entry name" value="C-type_lectin-like"/>
</dbReference>
<keyword evidence="2" id="KW-0732">Signal</keyword>
<name>A0A8C4NYT3_DICLA</name>
<dbReference type="SMART" id="SM00034">
    <property type="entry name" value="CLECT"/>
    <property type="match status" value="1"/>
</dbReference>
<evidence type="ECO:0000313" key="5">
    <source>
        <dbReference type="Proteomes" id="UP000694389"/>
    </source>
</evidence>
<evidence type="ECO:0000256" key="2">
    <source>
        <dbReference type="SAM" id="SignalP"/>
    </source>
</evidence>
<protein>
    <recommendedName>
        <fullName evidence="3">C-type lectin domain-containing protein</fullName>
    </recommendedName>
</protein>
<feature type="domain" description="C-type lectin" evidence="3">
    <location>
        <begin position="41"/>
        <end position="158"/>
    </location>
</feature>
<organism evidence="4 5">
    <name type="scientific">Dicentrarchus labrax</name>
    <name type="common">European seabass</name>
    <name type="synonym">Morone labrax</name>
    <dbReference type="NCBI Taxonomy" id="13489"/>
    <lineage>
        <taxon>Eukaryota</taxon>
        <taxon>Metazoa</taxon>
        <taxon>Chordata</taxon>
        <taxon>Craniata</taxon>
        <taxon>Vertebrata</taxon>
        <taxon>Euteleostomi</taxon>
        <taxon>Actinopterygii</taxon>
        <taxon>Neopterygii</taxon>
        <taxon>Teleostei</taxon>
        <taxon>Neoteleostei</taxon>
        <taxon>Acanthomorphata</taxon>
        <taxon>Eupercaria</taxon>
        <taxon>Moronidae</taxon>
        <taxon>Dicentrarchus</taxon>
    </lineage>
</organism>